<protein>
    <recommendedName>
        <fullName evidence="2">DUF2460 domain-containing protein</fullName>
    </recommendedName>
</protein>
<evidence type="ECO:0000313" key="3">
    <source>
        <dbReference type="EMBL" id="OLP56848.1"/>
    </source>
</evidence>
<sequence length="68" mass="7334">MTVHDIRFPADISLGASGGPERKADIVALASGHEQRNAPWVNSRRRYDAGKRGARAHPFRTAAKPVAA</sequence>
<feature type="domain" description="DUF2460" evidence="2">
    <location>
        <begin position="4"/>
        <end position="55"/>
    </location>
</feature>
<evidence type="ECO:0000259" key="2">
    <source>
        <dbReference type="Pfam" id="PF09343"/>
    </source>
</evidence>
<accession>A0A1Q9AN67</accession>
<organism evidence="3 4">
    <name type="scientific">Xaviernesmea rhizosphaerae</name>
    <dbReference type="NCBI Taxonomy" id="1672749"/>
    <lineage>
        <taxon>Bacteria</taxon>
        <taxon>Pseudomonadati</taxon>
        <taxon>Pseudomonadota</taxon>
        <taxon>Alphaproteobacteria</taxon>
        <taxon>Hyphomicrobiales</taxon>
        <taxon>Rhizobiaceae</taxon>
        <taxon>Rhizobium/Agrobacterium group</taxon>
        <taxon>Xaviernesmea</taxon>
    </lineage>
</organism>
<dbReference type="InterPro" id="IPR011740">
    <property type="entry name" value="DUF2460"/>
</dbReference>
<proteinExistence type="predicted"/>
<dbReference type="OrthoDB" id="1685145at2"/>
<dbReference type="Pfam" id="PF09343">
    <property type="entry name" value="DUF2460"/>
    <property type="match status" value="1"/>
</dbReference>
<dbReference type="STRING" id="1672749.BJF92_12320"/>
<evidence type="ECO:0000313" key="4">
    <source>
        <dbReference type="Proteomes" id="UP000186143"/>
    </source>
</evidence>
<reference evidence="3 4" key="1">
    <citation type="submission" date="2016-09" db="EMBL/GenBank/DDBJ databases">
        <title>Rhizobium sp. nov., a novel species isolated from the rice rhizosphere.</title>
        <authorList>
            <person name="Zhao J."/>
            <person name="Zhang X."/>
        </authorList>
    </citation>
    <scope>NUCLEOTIDE SEQUENCE [LARGE SCALE GENOMIC DNA]</scope>
    <source>
        <strain evidence="3 4">MH17</strain>
    </source>
</reference>
<name>A0A1Q9AN67_9HYPH</name>
<dbReference type="EMBL" id="MKIO01000021">
    <property type="protein sequence ID" value="OLP56848.1"/>
    <property type="molecule type" value="Genomic_DNA"/>
</dbReference>
<gene>
    <name evidence="3" type="ORF">BJF92_12320</name>
</gene>
<dbReference type="AlphaFoldDB" id="A0A1Q9AN67"/>
<comment type="caution">
    <text evidence="3">The sequence shown here is derived from an EMBL/GenBank/DDBJ whole genome shotgun (WGS) entry which is preliminary data.</text>
</comment>
<feature type="region of interest" description="Disordered" evidence="1">
    <location>
        <begin position="44"/>
        <end position="68"/>
    </location>
</feature>
<evidence type="ECO:0000256" key="1">
    <source>
        <dbReference type="SAM" id="MobiDB-lite"/>
    </source>
</evidence>
<dbReference type="Proteomes" id="UP000186143">
    <property type="component" value="Unassembled WGS sequence"/>
</dbReference>